<organism evidence="3 4">
    <name type="scientific">Humisphaera borealis</name>
    <dbReference type="NCBI Taxonomy" id="2807512"/>
    <lineage>
        <taxon>Bacteria</taxon>
        <taxon>Pseudomonadati</taxon>
        <taxon>Planctomycetota</taxon>
        <taxon>Phycisphaerae</taxon>
        <taxon>Tepidisphaerales</taxon>
        <taxon>Tepidisphaeraceae</taxon>
        <taxon>Humisphaera</taxon>
    </lineage>
</organism>
<dbReference type="KEGG" id="hbs:IPV69_05745"/>
<evidence type="ECO:0000259" key="2">
    <source>
        <dbReference type="Pfam" id="PF00478"/>
    </source>
</evidence>
<evidence type="ECO:0000256" key="1">
    <source>
        <dbReference type="SAM" id="MobiDB-lite"/>
    </source>
</evidence>
<proteinExistence type="predicted"/>
<sequence length="142" mass="15185">MGSMGAMGVGSADRYGQGNVNDRGKLVPEGVEGRVPYRGHLSDFEGRGLRMDDRGGPIAGRTPASSERAILYLLSPILYLLPVMVGCSDSSATTRPTAADRALSDPWNYGMSPAKPDTEPKKGDPSFDRDGLKKDLNNVFNP</sequence>
<dbReference type="InterPro" id="IPR013785">
    <property type="entry name" value="Aldolase_TIM"/>
</dbReference>
<dbReference type="EMBL" id="CP063458">
    <property type="protein sequence ID" value="QOV90862.1"/>
    <property type="molecule type" value="Genomic_DNA"/>
</dbReference>
<evidence type="ECO:0000313" key="4">
    <source>
        <dbReference type="Proteomes" id="UP000593765"/>
    </source>
</evidence>
<dbReference type="InterPro" id="IPR001093">
    <property type="entry name" value="IMP_DH_GMPRt"/>
</dbReference>
<dbReference type="Proteomes" id="UP000593765">
    <property type="component" value="Chromosome"/>
</dbReference>
<feature type="domain" description="IMP dehydrogenase/GMP reductase" evidence="2">
    <location>
        <begin position="1"/>
        <end position="44"/>
    </location>
</feature>
<evidence type="ECO:0000313" key="3">
    <source>
        <dbReference type="EMBL" id="QOV90862.1"/>
    </source>
</evidence>
<accession>A0A7M2X0C3</accession>
<feature type="region of interest" description="Disordered" evidence="1">
    <location>
        <begin position="1"/>
        <end position="62"/>
    </location>
</feature>
<gene>
    <name evidence="3" type="ORF">IPV69_05745</name>
</gene>
<dbReference type="SUPFAM" id="SSF51412">
    <property type="entry name" value="Inosine monophosphate dehydrogenase (IMPDH)"/>
    <property type="match status" value="1"/>
</dbReference>
<keyword evidence="4" id="KW-1185">Reference proteome</keyword>
<dbReference type="AlphaFoldDB" id="A0A7M2X0C3"/>
<feature type="compositionally biased region" description="Basic and acidic residues" evidence="1">
    <location>
        <begin position="116"/>
        <end position="136"/>
    </location>
</feature>
<protein>
    <submittedName>
        <fullName evidence="3">IMP dehydrogenase</fullName>
    </submittedName>
</protein>
<feature type="compositionally biased region" description="Basic and acidic residues" evidence="1">
    <location>
        <begin position="40"/>
        <end position="55"/>
    </location>
</feature>
<feature type="region of interest" description="Disordered" evidence="1">
    <location>
        <begin position="90"/>
        <end position="142"/>
    </location>
</feature>
<reference evidence="3 4" key="1">
    <citation type="submission" date="2020-10" db="EMBL/GenBank/DDBJ databases">
        <title>Wide distribution of Phycisphaera-like planctomycetes from WD2101 soil group in peatlands and genome analysis of the first cultivated representative.</title>
        <authorList>
            <person name="Dedysh S.N."/>
            <person name="Beletsky A.V."/>
            <person name="Ivanova A."/>
            <person name="Kulichevskaya I.S."/>
            <person name="Suzina N.E."/>
            <person name="Philippov D.A."/>
            <person name="Rakitin A.L."/>
            <person name="Mardanov A.V."/>
            <person name="Ravin N.V."/>
        </authorList>
    </citation>
    <scope>NUCLEOTIDE SEQUENCE [LARGE SCALE GENOMIC DNA]</scope>
    <source>
        <strain evidence="3 4">M1803</strain>
    </source>
</reference>
<dbReference type="Gene3D" id="3.20.20.70">
    <property type="entry name" value="Aldolase class I"/>
    <property type="match status" value="1"/>
</dbReference>
<dbReference type="Pfam" id="PF00478">
    <property type="entry name" value="IMPDH"/>
    <property type="match status" value="1"/>
</dbReference>
<name>A0A7M2X0C3_9BACT</name>
<dbReference type="GO" id="GO:0003824">
    <property type="term" value="F:catalytic activity"/>
    <property type="evidence" value="ECO:0007669"/>
    <property type="project" value="InterPro"/>
</dbReference>